<keyword evidence="2" id="KW-1185">Reference proteome</keyword>
<comment type="caution">
    <text evidence="1">The sequence shown here is derived from an EMBL/GenBank/DDBJ whole genome shotgun (WGS) entry which is preliminary data.</text>
</comment>
<dbReference type="EMBL" id="CAJVQB010002136">
    <property type="protein sequence ID" value="CAG8563311.1"/>
    <property type="molecule type" value="Genomic_DNA"/>
</dbReference>
<gene>
    <name evidence="1" type="ORF">GMARGA_LOCUS5125</name>
</gene>
<reference evidence="1 2" key="1">
    <citation type="submission" date="2021-06" db="EMBL/GenBank/DDBJ databases">
        <authorList>
            <person name="Kallberg Y."/>
            <person name="Tangrot J."/>
            <person name="Rosling A."/>
        </authorList>
    </citation>
    <scope>NUCLEOTIDE SEQUENCE [LARGE SCALE GENOMIC DNA]</scope>
    <source>
        <strain evidence="1 2">120-4 pot B 10/14</strain>
    </source>
</reference>
<protein>
    <submittedName>
        <fullName evidence="1">42038_t:CDS:1</fullName>
    </submittedName>
</protein>
<dbReference type="Proteomes" id="UP000789901">
    <property type="component" value="Unassembled WGS sequence"/>
</dbReference>
<sequence length="67" mass="7976">MQVGFLEVIKNTVVEDYKKNLMNQCVWHFLIGKILYEKVVADEELKQKLETFRIIVNQAPRINVQRN</sequence>
<organism evidence="1 2">
    <name type="scientific">Gigaspora margarita</name>
    <dbReference type="NCBI Taxonomy" id="4874"/>
    <lineage>
        <taxon>Eukaryota</taxon>
        <taxon>Fungi</taxon>
        <taxon>Fungi incertae sedis</taxon>
        <taxon>Mucoromycota</taxon>
        <taxon>Glomeromycotina</taxon>
        <taxon>Glomeromycetes</taxon>
        <taxon>Diversisporales</taxon>
        <taxon>Gigasporaceae</taxon>
        <taxon>Gigaspora</taxon>
    </lineage>
</organism>
<accession>A0ABN7UEW2</accession>
<name>A0ABN7UEW2_GIGMA</name>
<evidence type="ECO:0000313" key="2">
    <source>
        <dbReference type="Proteomes" id="UP000789901"/>
    </source>
</evidence>
<evidence type="ECO:0000313" key="1">
    <source>
        <dbReference type="EMBL" id="CAG8563311.1"/>
    </source>
</evidence>
<proteinExistence type="predicted"/>